<dbReference type="EMBL" id="CADEBC010000837">
    <property type="protein sequence ID" value="CAB3260930.1"/>
    <property type="molecule type" value="Genomic_DNA"/>
</dbReference>
<feature type="region of interest" description="Disordered" evidence="9">
    <location>
        <begin position="68"/>
        <end position="89"/>
    </location>
</feature>
<keyword evidence="12" id="KW-1185">Reference proteome</keyword>
<comment type="caution">
    <text evidence="11">The sequence shown here is derived from an EMBL/GenBank/DDBJ whole genome shotgun (WGS) entry which is preliminary data.</text>
</comment>
<comment type="subcellular location">
    <subcellularLocation>
        <location evidence="1">Nucleus</location>
    </subcellularLocation>
</comment>
<dbReference type="Gene3D" id="1.10.10.1070">
    <property type="entry name" value="Zinc finger, BED domain-containing"/>
    <property type="match status" value="1"/>
</dbReference>
<protein>
    <recommendedName>
        <fullName evidence="10">BED-type domain-containing protein</fullName>
    </recommendedName>
</protein>
<evidence type="ECO:0000256" key="7">
    <source>
        <dbReference type="ARBA" id="ARBA00023242"/>
    </source>
</evidence>
<dbReference type="InterPro" id="IPR052035">
    <property type="entry name" value="ZnF_BED_domain_contain"/>
</dbReference>
<dbReference type="Pfam" id="PF02892">
    <property type="entry name" value="zf-BED"/>
    <property type="match status" value="1"/>
</dbReference>
<evidence type="ECO:0000256" key="1">
    <source>
        <dbReference type="ARBA" id="ARBA00004123"/>
    </source>
</evidence>
<evidence type="ECO:0000256" key="2">
    <source>
        <dbReference type="ARBA" id="ARBA00022723"/>
    </source>
</evidence>
<evidence type="ECO:0000259" key="10">
    <source>
        <dbReference type="PROSITE" id="PS50808"/>
    </source>
</evidence>
<keyword evidence="4" id="KW-0862">Zinc</keyword>
<dbReference type="PANTHER" id="PTHR46481:SF10">
    <property type="entry name" value="ZINC FINGER BED DOMAIN-CONTAINING PROTEIN 39"/>
    <property type="match status" value="1"/>
</dbReference>
<organism evidence="11 12">
    <name type="scientific">Arctia plantaginis</name>
    <name type="common">Wood tiger moth</name>
    <name type="synonym">Phalaena plantaginis</name>
    <dbReference type="NCBI Taxonomy" id="874455"/>
    <lineage>
        <taxon>Eukaryota</taxon>
        <taxon>Metazoa</taxon>
        <taxon>Ecdysozoa</taxon>
        <taxon>Arthropoda</taxon>
        <taxon>Hexapoda</taxon>
        <taxon>Insecta</taxon>
        <taxon>Pterygota</taxon>
        <taxon>Neoptera</taxon>
        <taxon>Endopterygota</taxon>
        <taxon>Lepidoptera</taxon>
        <taxon>Glossata</taxon>
        <taxon>Ditrysia</taxon>
        <taxon>Noctuoidea</taxon>
        <taxon>Erebidae</taxon>
        <taxon>Arctiinae</taxon>
        <taxon>Arctia</taxon>
    </lineage>
</organism>
<feature type="non-terminal residue" evidence="11">
    <location>
        <position position="1"/>
    </location>
</feature>
<accession>A0A8S1BDP0</accession>
<evidence type="ECO:0000256" key="3">
    <source>
        <dbReference type="ARBA" id="ARBA00022771"/>
    </source>
</evidence>
<keyword evidence="7" id="KW-0539">Nucleus</keyword>
<dbReference type="SUPFAM" id="SSF140996">
    <property type="entry name" value="Hermes dimerisation domain"/>
    <property type="match status" value="1"/>
</dbReference>
<dbReference type="Proteomes" id="UP000494106">
    <property type="component" value="Unassembled WGS sequence"/>
</dbReference>
<dbReference type="InterPro" id="IPR012337">
    <property type="entry name" value="RNaseH-like_sf"/>
</dbReference>
<proteinExistence type="predicted"/>
<dbReference type="SMART" id="SM00614">
    <property type="entry name" value="ZnF_BED"/>
    <property type="match status" value="1"/>
</dbReference>
<dbReference type="PANTHER" id="PTHR46481">
    <property type="entry name" value="ZINC FINGER BED DOMAIN-CONTAINING PROTEIN 4"/>
    <property type="match status" value="1"/>
</dbReference>
<keyword evidence="5" id="KW-0805">Transcription regulation</keyword>
<name>A0A8S1BDP0_ARCPL</name>
<dbReference type="AlphaFoldDB" id="A0A8S1BDP0"/>
<gene>
    <name evidence="11" type="ORF">APLA_LOCUS17583</name>
</gene>
<dbReference type="GO" id="GO:0005634">
    <property type="term" value="C:nucleus"/>
    <property type="evidence" value="ECO:0007669"/>
    <property type="project" value="UniProtKB-SubCell"/>
</dbReference>
<evidence type="ECO:0000256" key="5">
    <source>
        <dbReference type="ARBA" id="ARBA00023015"/>
    </source>
</evidence>
<evidence type="ECO:0000313" key="12">
    <source>
        <dbReference type="Proteomes" id="UP000494106"/>
    </source>
</evidence>
<keyword evidence="6" id="KW-0804">Transcription</keyword>
<reference evidence="11 12" key="1">
    <citation type="submission" date="2020-04" db="EMBL/GenBank/DDBJ databases">
        <authorList>
            <person name="Wallbank WR R."/>
            <person name="Pardo Diaz C."/>
            <person name="Kozak K."/>
            <person name="Martin S."/>
            <person name="Jiggins C."/>
            <person name="Moest M."/>
            <person name="Warren A I."/>
            <person name="Byers J.R.P. K."/>
            <person name="Montejo-Kovacevich G."/>
            <person name="Yen C E."/>
        </authorList>
    </citation>
    <scope>NUCLEOTIDE SEQUENCE [LARGE SCALE GENOMIC DNA]</scope>
</reference>
<evidence type="ECO:0000256" key="6">
    <source>
        <dbReference type="ARBA" id="ARBA00023163"/>
    </source>
</evidence>
<dbReference type="InterPro" id="IPR036236">
    <property type="entry name" value="Znf_C2H2_sf"/>
</dbReference>
<dbReference type="SUPFAM" id="SSF57667">
    <property type="entry name" value="beta-beta-alpha zinc fingers"/>
    <property type="match status" value="1"/>
</dbReference>
<evidence type="ECO:0000256" key="8">
    <source>
        <dbReference type="PROSITE-ProRule" id="PRU00027"/>
    </source>
</evidence>
<evidence type="ECO:0000256" key="4">
    <source>
        <dbReference type="ARBA" id="ARBA00022833"/>
    </source>
</evidence>
<dbReference type="OrthoDB" id="117690at2759"/>
<evidence type="ECO:0000256" key="9">
    <source>
        <dbReference type="SAM" id="MobiDB-lite"/>
    </source>
</evidence>
<sequence>MSARKKSSVWTFYTESDQPNKVKCILCDALISHSGSGRSASTFALTNHLRVKHDREYTQLQHLIHSPNPILPSVRPTSSNTTEELPAAESSLRQATIEGTFERKWKIDDPRAKQIHKAIAEMICVDNQPISIVEDAGFNRLLAILKPKYQMPSPKFITETYLIKEEVKVAFSNINTMFVRRSSLKEGLDRRCQGIEDDKYYSVATMLDPRYKMNFFTPDNVQMIRRTCLAEFVRRSEDIGSSGDERVVQVAQRSTSSSNCENTHRTFWSCYEELAAVKLPIDVEETKSPIASELDRYLSEVLLLKDLCPYG</sequence>
<evidence type="ECO:0000313" key="11">
    <source>
        <dbReference type="EMBL" id="CAB3260930.1"/>
    </source>
</evidence>
<dbReference type="GO" id="GO:0008270">
    <property type="term" value="F:zinc ion binding"/>
    <property type="evidence" value="ECO:0007669"/>
    <property type="project" value="UniProtKB-KW"/>
</dbReference>
<dbReference type="GO" id="GO:0003677">
    <property type="term" value="F:DNA binding"/>
    <property type="evidence" value="ECO:0007669"/>
    <property type="project" value="InterPro"/>
</dbReference>
<dbReference type="PROSITE" id="PS50808">
    <property type="entry name" value="ZF_BED"/>
    <property type="match status" value="1"/>
</dbReference>
<keyword evidence="2" id="KW-0479">Metal-binding</keyword>
<dbReference type="GO" id="GO:0009791">
    <property type="term" value="P:post-embryonic development"/>
    <property type="evidence" value="ECO:0007669"/>
    <property type="project" value="UniProtKB-ARBA"/>
</dbReference>
<keyword evidence="3 8" id="KW-0863">Zinc-finger</keyword>
<dbReference type="SUPFAM" id="SSF53098">
    <property type="entry name" value="Ribonuclease H-like"/>
    <property type="match status" value="1"/>
</dbReference>
<feature type="domain" description="BED-type" evidence="10">
    <location>
        <begin position="4"/>
        <end position="60"/>
    </location>
</feature>
<dbReference type="InterPro" id="IPR003656">
    <property type="entry name" value="Znf_BED"/>
</dbReference>